<accession>A0A0L9T8G9</accession>
<evidence type="ECO:0000313" key="1">
    <source>
        <dbReference type="EMBL" id="KOM26389.1"/>
    </source>
</evidence>
<protein>
    <submittedName>
        <fullName evidence="1">Uncharacterized protein</fullName>
    </submittedName>
</protein>
<reference evidence="2" key="1">
    <citation type="journal article" date="2015" name="Proc. Natl. Acad. Sci. U.S.A.">
        <title>Genome sequencing of adzuki bean (Vigna angularis) provides insight into high starch and low fat accumulation and domestication.</title>
        <authorList>
            <person name="Yang K."/>
            <person name="Tian Z."/>
            <person name="Chen C."/>
            <person name="Luo L."/>
            <person name="Zhao B."/>
            <person name="Wang Z."/>
            <person name="Yu L."/>
            <person name="Li Y."/>
            <person name="Sun Y."/>
            <person name="Li W."/>
            <person name="Chen Y."/>
            <person name="Li Y."/>
            <person name="Zhang Y."/>
            <person name="Ai D."/>
            <person name="Zhao J."/>
            <person name="Shang C."/>
            <person name="Ma Y."/>
            <person name="Wu B."/>
            <person name="Wang M."/>
            <person name="Gao L."/>
            <person name="Sun D."/>
            <person name="Zhang P."/>
            <person name="Guo F."/>
            <person name="Wang W."/>
            <person name="Li Y."/>
            <person name="Wang J."/>
            <person name="Varshney R.K."/>
            <person name="Wang J."/>
            <person name="Ling H.Q."/>
            <person name="Wan P."/>
        </authorList>
    </citation>
    <scope>NUCLEOTIDE SEQUENCE</scope>
    <source>
        <strain evidence="2">cv. Jingnong 6</strain>
    </source>
</reference>
<proteinExistence type="predicted"/>
<name>A0A0L9T8G9_PHAAN</name>
<dbReference type="Proteomes" id="UP000053144">
    <property type="component" value="Unassembled WGS sequence"/>
</dbReference>
<organism evidence="1 2">
    <name type="scientific">Phaseolus angularis</name>
    <name type="common">Azuki bean</name>
    <name type="synonym">Vigna angularis</name>
    <dbReference type="NCBI Taxonomy" id="3914"/>
    <lineage>
        <taxon>Eukaryota</taxon>
        <taxon>Viridiplantae</taxon>
        <taxon>Streptophyta</taxon>
        <taxon>Embryophyta</taxon>
        <taxon>Tracheophyta</taxon>
        <taxon>Spermatophyta</taxon>
        <taxon>Magnoliopsida</taxon>
        <taxon>eudicotyledons</taxon>
        <taxon>Gunneridae</taxon>
        <taxon>Pentapetalae</taxon>
        <taxon>rosids</taxon>
        <taxon>fabids</taxon>
        <taxon>Fabales</taxon>
        <taxon>Fabaceae</taxon>
        <taxon>Papilionoideae</taxon>
        <taxon>50 kb inversion clade</taxon>
        <taxon>NPAAA clade</taxon>
        <taxon>indigoferoid/millettioid clade</taxon>
        <taxon>Phaseoleae</taxon>
        <taxon>Vigna</taxon>
    </lineage>
</organism>
<evidence type="ECO:0000313" key="2">
    <source>
        <dbReference type="Proteomes" id="UP000053144"/>
    </source>
</evidence>
<dbReference type="AlphaFoldDB" id="A0A0L9T8G9"/>
<dbReference type="Gramene" id="KOM26389">
    <property type="protein sequence ID" value="KOM26389"/>
    <property type="gene ID" value="LR48_Vigan263s001200"/>
</dbReference>
<sequence length="97" mass="11258">MQLKQFTGTPETIAQVKLTRIGSRSVQYVALGAGNVLTVLKRERRREWTFVHSLAATRLPLTFWNVPKMTSDRRMQEYVRVVNGTEYVSRALMEAEW</sequence>
<dbReference type="EMBL" id="KQ258317">
    <property type="protein sequence ID" value="KOM26389.1"/>
    <property type="molecule type" value="Genomic_DNA"/>
</dbReference>
<gene>
    <name evidence="1" type="ORF">LR48_Vigan263s001200</name>
</gene>